<dbReference type="Proteomes" id="UP001590950">
    <property type="component" value="Unassembled WGS sequence"/>
</dbReference>
<comment type="caution">
    <text evidence="2">The sequence shown here is derived from an EMBL/GenBank/DDBJ whole genome shotgun (WGS) entry which is preliminary data.</text>
</comment>
<evidence type="ECO:0000313" key="3">
    <source>
        <dbReference type="Proteomes" id="UP001590950"/>
    </source>
</evidence>
<organism evidence="2 3">
    <name type="scientific">Stereocaulon virgatum</name>
    <dbReference type="NCBI Taxonomy" id="373712"/>
    <lineage>
        <taxon>Eukaryota</taxon>
        <taxon>Fungi</taxon>
        <taxon>Dikarya</taxon>
        <taxon>Ascomycota</taxon>
        <taxon>Pezizomycotina</taxon>
        <taxon>Lecanoromycetes</taxon>
        <taxon>OSLEUM clade</taxon>
        <taxon>Lecanoromycetidae</taxon>
        <taxon>Lecanorales</taxon>
        <taxon>Lecanorineae</taxon>
        <taxon>Stereocaulaceae</taxon>
        <taxon>Stereocaulon</taxon>
    </lineage>
</organism>
<reference evidence="2 3" key="1">
    <citation type="submission" date="2024-09" db="EMBL/GenBank/DDBJ databases">
        <title>Rethinking Asexuality: The Enigmatic Case of Functional Sexual Genes in Lepraria (Stereocaulaceae).</title>
        <authorList>
            <person name="Doellman M."/>
            <person name="Sun Y."/>
            <person name="Barcenas-Pena A."/>
            <person name="Lumbsch H.T."/>
            <person name="Grewe F."/>
        </authorList>
    </citation>
    <scope>NUCLEOTIDE SEQUENCE [LARGE SCALE GENOMIC DNA]</scope>
    <source>
        <strain evidence="2 3">Mercado 3170</strain>
    </source>
</reference>
<proteinExistence type="predicted"/>
<feature type="region of interest" description="Disordered" evidence="1">
    <location>
        <begin position="114"/>
        <end position="140"/>
    </location>
</feature>
<protein>
    <submittedName>
        <fullName evidence="2">Uncharacterized protein</fullName>
    </submittedName>
</protein>
<dbReference type="EMBL" id="JBEFKJ010000013">
    <property type="protein sequence ID" value="KAL2042719.1"/>
    <property type="molecule type" value="Genomic_DNA"/>
</dbReference>
<evidence type="ECO:0000256" key="1">
    <source>
        <dbReference type="SAM" id="MobiDB-lite"/>
    </source>
</evidence>
<accession>A0ABR4AA11</accession>
<gene>
    <name evidence="2" type="ORF">N7G274_004478</name>
</gene>
<keyword evidence="3" id="KW-1185">Reference proteome</keyword>
<sequence length="140" mass="16749">MGDVPSCTVTSNEPDWEVLSGERRVGYCDRQDRWPGLTHVGDEEEEEFVKKAEEEKAQLGQKEQKGELMNFRDIRKNQEDYHFRWPQKHPPGWRYVLDASEDWIKNKQDWAVNVQKRKKKQKQKDKEKESKKFTRAKARA</sequence>
<name>A0ABR4AA11_9LECA</name>
<evidence type="ECO:0000313" key="2">
    <source>
        <dbReference type="EMBL" id="KAL2042719.1"/>
    </source>
</evidence>